<accession>A0A385SRV1</accession>
<evidence type="ECO:0000313" key="2">
    <source>
        <dbReference type="Proteomes" id="UP000266183"/>
    </source>
</evidence>
<dbReference type="PROSITE" id="PS51257">
    <property type="entry name" value="PROKAR_LIPOPROTEIN"/>
    <property type="match status" value="1"/>
</dbReference>
<sequence length="145" mass="16813">MNARTKLALTLFSTIILTSCDYYNDTRVCNQTGQDITLIIRFDTDGIKNGGLEPRKFTKTFHNWRENLTPIHFDTINFISTYLINRDSCGQIEGGPNRRPNFRFIKAMTVVTKSDTIELKTKGEMRKAFGADREEPEYYFDLLIK</sequence>
<dbReference type="EMBL" id="CP032382">
    <property type="protein sequence ID" value="AYB33336.1"/>
    <property type="molecule type" value="Genomic_DNA"/>
</dbReference>
<name>A0A385SRV1_9BACT</name>
<keyword evidence="2" id="KW-1185">Reference proteome</keyword>
<dbReference type="Proteomes" id="UP000266183">
    <property type="component" value="Chromosome"/>
</dbReference>
<protein>
    <recommendedName>
        <fullName evidence="3">Lipoprotein</fullName>
    </recommendedName>
</protein>
<proteinExistence type="predicted"/>
<reference evidence="2" key="1">
    <citation type="submission" date="2018-09" db="EMBL/GenBank/DDBJ databases">
        <title>Chryseolinea sp. KIS68-18 isolated from soil.</title>
        <authorList>
            <person name="Weon H.-Y."/>
            <person name="Kwon S.-W."/>
            <person name="Lee S.A."/>
        </authorList>
    </citation>
    <scope>NUCLEOTIDE SEQUENCE [LARGE SCALE GENOMIC DNA]</scope>
    <source>
        <strain evidence="2">KIS68-18</strain>
    </source>
</reference>
<organism evidence="1 2">
    <name type="scientific">Chryseolinea soli</name>
    <dbReference type="NCBI Taxonomy" id="2321403"/>
    <lineage>
        <taxon>Bacteria</taxon>
        <taxon>Pseudomonadati</taxon>
        <taxon>Bacteroidota</taxon>
        <taxon>Cytophagia</taxon>
        <taxon>Cytophagales</taxon>
        <taxon>Fulvivirgaceae</taxon>
        <taxon>Chryseolinea</taxon>
    </lineage>
</organism>
<dbReference type="AlphaFoldDB" id="A0A385SRV1"/>
<evidence type="ECO:0008006" key="3">
    <source>
        <dbReference type="Google" id="ProtNLM"/>
    </source>
</evidence>
<evidence type="ECO:0000313" key="1">
    <source>
        <dbReference type="EMBL" id="AYB33336.1"/>
    </source>
</evidence>
<dbReference type="KEGG" id="chk:D4L85_23325"/>
<gene>
    <name evidence="1" type="ORF">D4L85_23325</name>
</gene>